<feature type="transmembrane region" description="Helical" evidence="1">
    <location>
        <begin position="157"/>
        <end position="178"/>
    </location>
</feature>
<dbReference type="AlphaFoldDB" id="A0A9D1MTB6"/>
<keyword evidence="1" id="KW-1133">Transmembrane helix</keyword>
<organism evidence="2 3">
    <name type="scientific">Candidatus Scybalenecus merdavium</name>
    <dbReference type="NCBI Taxonomy" id="2840939"/>
    <lineage>
        <taxon>Bacteria</taxon>
        <taxon>Bacillati</taxon>
        <taxon>Bacillota</taxon>
        <taxon>Clostridia</taxon>
        <taxon>Eubacteriales</taxon>
        <taxon>Oscillospiraceae</taxon>
        <taxon>Oscillospiraceae incertae sedis</taxon>
        <taxon>Candidatus Scybalenecus</taxon>
    </lineage>
</organism>
<accession>A0A9D1MTB6</accession>
<name>A0A9D1MTB6_9FIRM</name>
<reference evidence="2" key="2">
    <citation type="journal article" date="2021" name="PeerJ">
        <title>Extensive microbial diversity within the chicken gut microbiome revealed by metagenomics and culture.</title>
        <authorList>
            <person name="Gilroy R."/>
            <person name="Ravi A."/>
            <person name="Getino M."/>
            <person name="Pursley I."/>
            <person name="Horton D.L."/>
            <person name="Alikhan N.F."/>
            <person name="Baker D."/>
            <person name="Gharbi K."/>
            <person name="Hall N."/>
            <person name="Watson M."/>
            <person name="Adriaenssens E.M."/>
            <person name="Foster-Nyarko E."/>
            <person name="Jarju S."/>
            <person name="Secka A."/>
            <person name="Antonio M."/>
            <person name="Oren A."/>
            <person name="Chaudhuri R.R."/>
            <person name="La Ragione R."/>
            <person name="Hildebrand F."/>
            <person name="Pallen M.J."/>
        </authorList>
    </citation>
    <scope>NUCLEOTIDE SEQUENCE</scope>
    <source>
        <strain evidence="2">CHK176-6737</strain>
    </source>
</reference>
<keyword evidence="1" id="KW-0812">Transmembrane</keyword>
<dbReference type="EMBL" id="DVNM01000002">
    <property type="protein sequence ID" value="HIU68350.1"/>
    <property type="molecule type" value="Genomic_DNA"/>
</dbReference>
<proteinExistence type="predicted"/>
<comment type="caution">
    <text evidence="2">The sequence shown here is derived from an EMBL/GenBank/DDBJ whole genome shotgun (WGS) entry which is preliminary data.</text>
</comment>
<evidence type="ECO:0000256" key="1">
    <source>
        <dbReference type="SAM" id="Phobius"/>
    </source>
</evidence>
<feature type="transmembrane region" description="Helical" evidence="1">
    <location>
        <begin position="20"/>
        <end position="46"/>
    </location>
</feature>
<evidence type="ECO:0000313" key="3">
    <source>
        <dbReference type="Proteomes" id="UP000824125"/>
    </source>
</evidence>
<protein>
    <submittedName>
        <fullName evidence="2">Uncharacterized protein</fullName>
    </submittedName>
</protein>
<sequence>MQKQHKTSTEKAHTGRLSCLWQKVCLALSFVFIILILVGVIGLNLFSGSFTTNDALSNGALNSSSYLRVVLWLMPDSVTSGDRVYYVEENPDYDETENSGASAMLNALQFYYYEEDAQGRQQKVIVGDGESGSIQKLSVAFEFLMEVSDVVDTVRTVLQVVVGVAAGGLIVTVIYAGCKEYDRIARSKEKQRTPRVRRRK</sequence>
<dbReference type="Proteomes" id="UP000824125">
    <property type="component" value="Unassembled WGS sequence"/>
</dbReference>
<reference evidence="2" key="1">
    <citation type="submission" date="2020-10" db="EMBL/GenBank/DDBJ databases">
        <authorList>
            <person name="Gilroy R."/>
        </authorList>
    </citation>
    <scope>NUCLEOTIDE SEQUENCE</scope>
    <source>
        <strain evidence="2">CHK176-6737</strain>
    </source>
</reference>
<keyword evidence="1" id="KW-0472">Membrane</keyword>
<evidence type="ECO:0000313" key="2">
    <source>
        <dbReference type="EMBL" id="HIU68350.1"/>
    </source>
</evidence>
<gene>
    <name evidence="2" type="ORF">IAD23_00130</name>
</gene>